<keyword evidence="19" id="KW-1185">Reference proteome</keyword>
<dbReference type="FunCoup" id="A7S4I8">
    <property type="interactions" value="296"/>
</dbReference>
<organism evidence="18 19">
    <name type="scientific">Nematostella vectensis</name>
    <name type="common">Starlet sea anemone</name>
    <dbReference type="NCBI Taxonomy" id="45351"/>
    <lineage>
        <taxon>Eukaryota</taxon>
        <taxon>Metazoa</taxon>
        <taxon>Cnidaria</taxon>
        <taxon>Anthozoa</taxon>
        <taxon>Hexacorallia</taxon>
        <taxon>Actiniaria</taxon>
        <taxon>Edwardsiidae</taxon>
        <taxon>Nematostella</taxon>
    </lineage>
</organism>
<keyword evidence="8 15" id="KW-0547">Nucleotide-binding</keyword>
<dbReference type="PROSITE" id="PS00108">
    <property type="entry name" value="PROTEIN_KINASE_ST"/>
    <property type="match status" value="1"/>
</dbReference>
<dbReference type="OMA" id="TQAVEHD"/>
<evidence type="ECO:0000256" key="6">
    <source>
        <dbReference type="ARBA" id="ARBA00022679"/>
    </source>
</evidence>
<keyword evidence="4" id="KW-0963">Cytoplasm</keyword>
<dbReference type="GO" id="GO:0000045">
    <property type="term" value="P:autophagosome assembly"/>
    <property type="evidence" value="ECO:0000318"/>
    <property type="project" value="GO_Central"/>
</dbReference>
<evidence type="ECO:0000256" key="9">
    <source>
        <dbReference type="ARBA" id="ARBA00022777"/>
    </source>
</evidence>
<dbReference type="GO" id="GO:0005737">
    <property type="term" value="C:cytoplasm"/>
    <property type="evidence" value="ECO:0000318"/>
    <property type="project" value="GO_Central"/>
</dbReference>
<keyword evidence="11" id="KW-0072">Autophagy</keyword>
<keyword evidence="9" id="KW-0418">Kinase</keyword>
<feature type="domain" description="Protein kinase" evidence="17">
    <location>
        <begin position="17"/>
        <end position="273"/>
    </location>
</feature>
<evidence type="ECO:0000256" key="4">
    <source>
        <dbReference type="ARBA" id="ARBA00022490"/>
    </source>
</evidence>
<evidence type="ECO:0000256" key="2">
    <source>
        <dbReference type="ARBA" id="ARBA00012513"/>
    </source>
</evidence>
<evidence type="ECO:0000259" key="17">
    <source>
        <dbReference type="PROSITE" id="PS50011"/>
    </source>
</evidence>
<dbReference type="InterPro" id="IPR007330">
    <property type="entry name" value="MIT_dom"/>
</dbReference>
<protein>
    <recommendedName>
        <fullName evidence="3">Serine/threonine-protein kinase ULK3</fullName>
        <ecNumber evidence="2">2.7.11.1</ecNumber>
    </recommendedName>
    <alternativeName>
        <fullName evidence="12">Unc-51-like kinase 3</fullName>
    </alternativeName>
</protein>
<gene>
    <name evidence="18" type="ORF">NEMVEDRAFT_v1g104383</name>
</gene>
<evidence type="ECO:0000256" key="5">
    <source>
        <dbReference type="ARBA" id="ARBA00022527"/>
    </source>
</evidence>
<dbReference type="PANTHER" id="PTHR24348:SF65">
    <property type="entry name" value="SERINE_THREONINE-PROTEIN KINASE ULK3"/>
    <property type="match status" value="1"/>
</dbReference>
<dbReference type="HOGENOM" id="CLU_000288_63_0_1"/>
<dbReference type="GO" id="GO:0034727">
    <property type="term" value="P:piecemeal microautophagy of the nucleus"/>
    <property type="evidence" value="ECO:0000318"/>
    <property type="project" value="GO_Central"/>
</dbReference>
<dbReference type="SUPFAM" id="SSF116846">
    <property type="entry name" value="MIT domain"/>
    <property type="match status" value="1"/>
</dbReference>
<proteinExistence type="inferred from homology"/>
<dbReference type="CDD" id="cd14121">
    <property type="entry name" value="STKc_ULK3"/>
    <property type="match status" value="1"/>
</dbReference>
<dbReference type="InterPro" id="IPR011009">
    <property type="entry name" value="Kinase-like_dom_sf"/>
</dbReference>
<evidence type="ECO:0000256" key="8">
    <source>
        <dbReference type="ARBA" id="ARBA00022741"/>
    </source>
</evidence>
<dbReference type="FunFam" id="1.10.510.10:FF:000241">
    <property type="entry name" value="Putative serine/threonine-protein kinase ULK3"/>
    <property type="match status" value="1"/>
</dbReference>
<dbReference type="PROSITE" id="PS50011">
    <property type="entry name" value="PROTEIN_KINASE_DOM"/>
    <property type="match status" value="1"/>
</dbReference>
<dbReference type="AlphaFoldDB" id="A7S4I8"/>
<evidence type="ECO:0000256" key="11">
    <source>
        <dbReference type="ARBA" id="ARBA00023006"/>
    </source>
</evidence>
<evidence type="ECO:0000256" key="7">
    <source>
        <dbReference type="ARBA" id="ARBA00022737"/>
    </source>
</evidence>
<evidence type="ECO:0000256" key="14">
    <source>
        <dbReference type="ARBA" id="ARBA00048679"/>
    </source>
</evidence>
<evidence type="ECO:0000256" key="1">
    <source>
        <dbReference type="ARBA" id="ARBA00004496"/>
    </source>
</evidence>
<dbReference type="Pfam" id="PF00069">
    <property type="entry name" value="Pkinase"/>
    <property type="match status" value="1"/>
</dbReference>
<dbReference type="STRING" id="45351.A7S4I8"/>
<dbReference type="GO" id="GO:0000407">
    <property type="term" value="C:phagophore assembly site"/>
    <property type="evidence" value="ECO:0000318"/>
    <property type="project" value="GO_Central"/>
</dbReference>
<dbReference type="GO" id="GO:0010506">
    <property type="term" value="P:regulation of autophagy"/>
    <property type="evidence" value="ECO:0000318"/>
    <property type="project" value="GO_Central"/>
</dbReference>
<dbReference type="InterPro" id="IPR008271">
    <property type="entry name" value="Ser/Thr_kinase_AS"/>
</dbReference>
<dbReference type="SUPFAM" id="SSF56112">
    <property type="entry name" value="Protein kinase-like (PK-like)"/>
    <property type="match status" value="1"/>
</dbReference>
<dbReference type="Gene3D" id="1.20.58.80">
    <property type="entry name" value="Phosphotransferase system, lactose/cellobiose-type IIA subunit"/>
    <property type="match status" value="1"/>
</dbReference>
<comment type="catalytic activity">
    <reaction evidence="13">
        <text>L-threonyl-[protein] + ATP = O-phospho-L-threonyl-[protein] + ADP + H(+)</text>
        <dbReference type="Rhea" id="RHEA:46608"/>
        <dbReference type="Rhea" id="RHEA-COMP:11060"/>
        <dbReference type="Rhea" id="RHEA-COMP:11605"/>
        <dbReference type="ChEBI" id="CHEBI:15378"/>
        <dbReference type="ChEBI" id="CHEBI:30013"/>
        <dbReference type="ChEBI" id="CHEBI:30616"/>
        <dbReference type="ChEBI" id="CHEBI:61977"/>
        <dbReference type="ChEBI" id="CHEBI:456216"/>
        <dbReference type="EC" id="2.7.11.1"/>
    </reaction>
</comment>
<dbReference type="Gene3D" id="1.10.510.10">
    <property type="entry name" value="Transferase(Phosphotransferase) domain 1"/>
    <property type="match status" value="1"/>
</dbReference>
<dbReference type="GO" id="GO:0034045">
    <property type="term" value="C:phagophore assembly site membrane"/>
    <property type="evidence" value="ECO:0000318"/>
    <property type="project" value="GO_Central"/>
</dbReference>
<keyword evidence="10 15" id="KW-0067">ATP-binding</keyword>
<dbReference type="Pfam" id="PF04212">
    <property type="entry name" value="MIT"/>
    <property type="match status" value="1"/>
</dbReference>
<dbReference type="GO" id="GO:0005524">
    <property type="term" value="F:ATP binding"/>
    <property type="evidence" value="ECO:0007669"/>
    <property type="project" value="UniProtKB-UniRule"/>
</dbReference>
<dbReference type="InParanoid" id="A7S4I8"/>
<dbReference type="GO" id="GO:0042594">
    <property type="term" value="P:response to starvation"/>
    <property type="evidence" value="ECO:0000318"/>
    <property type="project" value="GO_Central"/>
</dbReference>
<dbReference type="GO" id="GO:0005829">
    <property type="term" value="C:cytosol"/>
    <property type="evidence" value="ECO:0000318"/>
    <property type="project" value="GO_Central"/>
</dbReference>
<dbReference type="InterPro" id="IPR000719">
    <property type="entry name" value="Prot_kinase_dom"/>
</dbReference>
<dbReference type="GO" id="GO:0004674">
    <property type="term" value="F:protein serine/threonine kinase activity"/>
    <property type="evidence" value="ECO:0000318"/>
    <property type="project" value="GO_Central"/>
</dbReference>
<dbReference type="InterPro" id="IPR017441">
    <property type="entry name" value="Protein_kinase_ATP_BS"/>
</dbReference>
<dbReference type="SMART" id="SM00220">
    <property type="entry name" value="S_TKc"/>
    <property type="match status" value="1"/>
</dbReference>
<sequence>MAASGVKVVPPPKINNFVVAEKLGQGSYATVYKAFKKGDNRDVVAIKCIKKKTLSKAATENLLTEIELLRNLEHEHIVQLKDFQWDENHIFLIMEYCGGGDLSRFIHSKRALPERMARKFLRQLACALQYMRSYDVAHMDLKPQNLLLSSRHNPVLKIADFGFAQKLHPNSEASNIRGSPLYMAPEMICCQSYDASVDLWSVGVILYETLFGEPPFKSKTFVELEAKLRSSEPIKLPPGPRVSADCRDLLIALLQRDPKQRISFEAFFTHPFIDMEHMPSSTSLQKAVGIVSEAVSLDKDGSHKEAAQLYCQAMEYFVPAVECE</sequence>
<comment type="catalytic activity">
    <reaction evidence="14">
        <text>L-seryl-[protein] + ATP = O-phospho-L-seryl-[protein] + ADP + H(+)</text>
        <dbReference type="Rhea" id="RHEA:17989"/>
        <dbReference type="Rhea" id="RHEA-COMP:9863"/>
        <dbReference type="Rhea" id="RHEA-COMP:11604"/>
        <dbReference type="ChEBI" id="CHEBI:15378"/>
        <dbReference type="ChEBI" id="CHEBI:29999"/>
        <dbReference type="ChEBI" id="CHEBI:30616"/>
        <dbReference type="ChEBI" id="CHEBI:83421"/>
        <dbReference type="ChEBI" id="CHEBI:456216"/>
        <dbReference type="EC" id="2.7.11.1"/>
    </reaction>
</comment>
<dbReference type="Gene3D" id="3.30.200.20">
    <property type="entry name" value="Phosphorylase Kinase, domain 1"/>
    <property type="match status" value="1"/>
</dbReference>
<dbReference type="KEGG" id="nve:5513180"/>
<accession>A7S4I8</accession>
<dbReference type="FunFam" id="3.30.200.20:FF:000238">
    <property type="entry name" value="Putative serine/threonine-protein kinase ULK3"/>
    <property type="match status" value="1"/>
</dbReference>
<feature type="binding site" evidence="15">
    <location>
        <position position="51"/>
    </location>
    <ligand>
        <name>ATP</name>
        <dbReference type="ChEBI" id="CHEBI:30616"/>
    </ligand>
</feature>
<dbReference type="EC" id="2.7.11.1" evidence="2"/>
<dbReference type="InterPro" id="IPR036181">
    <property type="entry name" value="MIT_dom_sf"/>
</dbReference>
<evidence type="ECO:0000256" key="13">
    <source>
        <dbReference type="ARBA" id="ARBA00047899"/>
    </source>
</evidence>
<name>A7S4I8_NEMVE</name>
<keyword evidence="5 16" id="KW-0723">Serine/threonine-protein kinase</keyword>
<dbReference type="GO" id="GO:0000423">
    <property type="term" value="P:mitophagy"/>
    <property type="evidence" value="ECO:0000318"/>
    <property type="project" value="GO_Central"/>
</dbReference>
<keyword evidence="6" id="KW-0808">Transferase</keyword>
<evidence type="ECO:0000256" key="10">
    <source>
        <dbReference type="ARBA" id="ARBA00022840"/>
    </source>
</evidence>
<reference evidence="18 19" key="1">
    <citation type="journal article" date="2007" name="Science">
        <title>Sea anemone genome reveals ancestral eumetazoan gene repertoire and genomic organization.</title>
        <authorList>
            <person name="Putnam N.H."/>
            <person name="Srivastava M."/>
            <person name="Hellsten U."/>
            <person name="Dirks B."/>
            <person name="Chapman J."/>
            <person name="Salamov A."/>
            <person name="Terry A."/>
            <person name="Shapiro H."/>
            <person name="Lindquist E."/>
            <person name="Kapitonov V.V."/>
            <person name="Jurka J."/>
            <person name="Genikhovich G."/>
            <person name="Grigoriev I.V."/>
            <person name="Lucas S.M."/>
            <person name="Steele R.E."/>
            <person name="Finnerty J.R."/>
            <person name="Technau U."/>
            <person name="Martindale M.Q."/>
            <person name="Rokhsar D.S."/>
        </authorList>
    </citation>
    <scope>NUCLEOTIDE SEQUENCE [LARGE SCALE GENOMIC DNA]</scope>
    <source>
        <strain evidence="19">CH2 X CH6</strain>
    </source>
</reference>
<evidence type="ECO:0000256" key="12">
    <source>
        <dbReference type="ARBA" id="ARBA00032242"/>
    </source>
</evidence>
<evidence type="ECO:0000256" key="15">
    <source>
        <dbReference type="PROSITE-ProRule" id="PRU10141"/>
    </source>
</evidence>
<comment type="subcellular location">
    <subcellularLocation>
        <location evidence="1">Cytoplasm</location>
    </subcellularLocation>
</comment>
<dbReference type="GO" id="GO:0005776">
    <property type="term" value="C:autophagosome"/>
    <property type="evidence" value="ECO:0000318"/>
    <property type="project" value="GO_Central"/>
</dbReference>
<dbReference type="PROSITE" id="PS00107">
    <property type="entry name" value="PROTEIN_KINASE_ATP"/>
    <property type="match status" value="1"/>
</dbReference>
<dbReference type="PhylomeDB" id="A7S4I8"/>
<dbReference type="PANTHER" id="PTHR24348">
    <property type="entry name" value="SERINE/THREONINE-PROTEIN KINASE UNC-51-RELATED"/>
    <property type="match status" value="1"/>
</dbReference>
<dbReference type="eggNOG" id="KOG0595">
    <property type="taxonomic scope" value="Eukaryota"/>
</dbReference>
<evidence type="ECO:0000313" key="18">
    <source>
        <dbReference type="EMBL" id="EDO41399.1"/>
    </source>
</evidence>
<dbReference type="Proteomes" id="UP000001593">
    <property type="component" value="Unassembled WGS sequence"/>
</dbReference>
<dbReference type="InterPro" id="IPR045269">
    <property type="entry name" value="Atg1-like"/>
</dbReference>
<keyword evidence="7" id="KW-0677">Repeat</keyword>
<evidence type="ECO:0000256" key="3">
    <source>
        <dbReference type="ARBA" id="ARBA00021644"/>
    </source>
</evidence>
<dbReference type="GO" id="GO:0061709">
    <property type="term" value="P:reticulophagy"/>
    <property type="evidence" value="ECO:0000318"/>
    <property type="project" value="GO_Central"/>
</dbReference>
<dbReference type="EMBL" id="DS469578">
    <property type="protein sequence ID" value="EDO41399.1"/>
    <property type="molecule type" value="Genomic_DNA"/>
</dbReference>
<comment type="similarity">
    <text evidence="16">Belongs to the protein kinase superfamily.</text>
</comment>
<evidence type="ECO:0000313" key="19">
    <source>
        <dbReference type="Proteomes" id="UP000001593"/>
    </source>
</evidence>
<evidence type="ECO:0000256" key="16">
    <source>
        <dbReference type="RuleBase" id="RU000304"/>
    </source>
</evidence>